<dbReference type="SMART" id="SM00028">
    <property type="entry name" value="TPR"/>
    <property type="match status" value="3"/>
</dbReference>
<gene>
    <name evidence="1" type="ORF">UABAM_00198</name>
</gene>
<dbReference type="AlphaFoldDB" id="A0A5S9IHU5"/>
<dbReference type="KEGG" id="uam:UABAM_00198"/>
<protein>
    <recommendedName>
        <fullName evidence="3">Tetratricopeptide repeat protein</fullName>
    </recommendedName>
</protein>
<organism evidence="1 2">
    <name type="scientific">Uabimicrobium amorphum</name>
    <dbReference type="NCBI Taxonomy" id="2596890"/>
    <lineage>
        <taxon>Bacteria</taxon>
        <taxon>Pseudomonadati</taxon>
        <taxon>Planctomycetota</taxon>
        <taxon>Candidatus Uabimicrobiia</taxon>
        <taxon>Candidatus Uabimicrobiales</taxon>
        <taxon>Candidatus Uabimicrobiaceae</taxon>
        <taxon>Candidatus Uabimicrobium</taxon>
    </lineage>
</organism>
<sequence length="280" mass="33190">MKNDFDDLWDYQNPQQTRENFTKLLPLSDENLNLQLKTQIARTYSLQRNFTEAHKILDEVQQQLPASNSLTHTRYFLERGRTFNSAKKREEAVDCFHQASEISRKNNHDFYSIDALHMLAIAVPQEAMSWNLQALELAENTCDERAKNWCGSLYNNIGWAYFETKDYEKALTIFRKTKDWYAAKNDENYTLIAEWSIGKVLRMQNKISQALEVQHKLEKIYLEKQQDEGYVCEELAECYLQQQNPKYKDYAQRAYDELSKDVWLQNNEASRLQRLKELAL</sequence>
<proteinExistence type="predicted"/>
<dbReference type="SUPFAM" id="SSF48452">
    <property type="entry name" value="TPR-like"/>
    <property type="match status" value="1"/>
</dbReference>
<dbReference type="RefSeq" id="WP_151966122.1">
    <property type="nucleotide sequence ID" value="NZ_AP019860.1"/>
</dbReference>
<evidence type="ECO:0000313" key="1">
    <source>
        <dbReference type="EMBL" id="BBM81857.1"/>
    </source>
</evidence>
<dbReference type="Proteomes" id="UP000326354">
    <property type="component" value="Chromosome"/>
</dbReference>
<dbReference type="InterPro" id="IPR011990">
    <property type="entry name" value="TPR-like_helical_dom_sf"/>
</dbReference>
<dbReference type="Gene3D" id="1.25.40.10">
    <property type="entry name" value="Tetratricopeptide repeat domain"/>
    <property type="match status" value="2"/>
</dbReference>
<evidence type="ECO:0008006" key="3">
    <source>
        <dbReference type="Google" id="ProtNLM"/>
    </source>
</evidence>
<dbReference type="Pfam" id="PF13181">
    <property type="entry name" value="TPR_8"/>
    <property type="match status" value="1"/>
</dbReference>
<dbReference type="OrthoDB" id="250018at2"/>
<dbReference type="InterPro" id="IPR019734">
    <property type="entry name" value="TPR_rpt"/>
</dbReference>
<dbReference type="EMBL" id="AP019860">
    <property type="protein sequence ID" value="BBM81857.1"/>
    <property type="molecule type" value="Genomic_DNA"/>
</dbReference>
<name>A0A5S9IHU5_UABAM</name>
<reference evidence="1 2" key="1">
    <citation type="submission" date="2019-08" db="EMBL/GenBank/DDBJ databases">
        <title>Complete genome sequence of Candidatus Uab amorphum.</title>
        <authorList>
            <person name="Shiratori T."/>
            <person name="Suzuki S."/>
            <person name="Kakizawa Y."/>
            <person name="Ishida K."/>
        </authorList>
    </citation>
    <scope>NUCLEOTIDE SEQUENCE [LARGE SCALE GENOMIC DNA]</scope>
    <source>
        <strain evidence="1 2">SRT547</strain>
    </source>
</reference>
<accession>A0A5S9IHU5</accession>
<keyword evidence="2" id="KW-1185">Reference proteome</keyword>
<evidence type="ECO:0000313" key="2">
    <source>
        <dbReference type="Proteomes" id="UP000326354"/>
    </source>
</evidence>